<gene>
    <name evidence="15" type="ORF">ALGA_3942</name>
</gene>
<feature type="binding site" evidence="12">
    <location>
        <position position="237"/>
    </location>
    <ligand>
        <name>Mg(2+)</name>
        <dbReference type="ChEBI" id="CHEBI:18420"/>
    </ligand>
</feature>
<dbReference type="GO" id="GO:0004655">
    <property type="term" value="F:porphobilinogen synthase activity"/>
    <property type="evidence" value="ECO:0007669"/>
    <property type="project" value="UniProtKB-EC"/>
</dbReference>
<comment type="subunit">
    <text evidence="13">Homooctamer.</text>
</comment>
<proteinExistence type="inferred from homology"/>
<dbReference type="GO" id="GO:0008270">
    <property type="term" value="F:zinc ion binding"/>
    <property type="evidence" value="ECO:0007669"/>
    <property type="project" value="TreeGrafter"/>
</dbReference>
<keyword evidence="6 13" id="KW-0456">Lyase</keyword>
<sequence length="330" mass="36459">MSLRPLFPDTRLRRLRYSKVVRNMVAETSLSVDDLIMPLFVCPGENVQNPIKSMPGNDQLSVDMLVKKCGELLESGVKSVLLFGIPESKDEDGTVATHEHSIVQKATRAIKETYPEMFIIADICNCEYTTHGHCGTIVDGDVDNDQTLVTLAAQAVSLAEAGVDMVAPSDMMDGRIGYMRKALDENCFEKMPIMAYSAKYASGFYGPFRDAAGSAPQFGDRSTYQMDPRNSDEAIREVEMDIAEGADIVMVKPAMSYLDVIYRVKNEFNIPVAAYNVSGEFSMVKAAEANDWIDGKRVMMEIMTSIKRAGADIIITYHAKEVADILNGKM</sequence>
<dbReference type="KEGG" id="mbas:ALGA_3942"/>
<dbReference type="GO" id="GO:0005829">
    <property type="term" value="C:cytosol"/>
    <property type="evidence" value="ECO:0007669"/>
    <property type="project" value="TreeGrafter"/>
</dbReference>
<dbReference type="OrthoDB" id="9805001at2"/>
<keyword evidence="12" id="KW-0460">Magnesium</keyword>
<evidence type="ECO:0000256" key="13">
    <source>
        <dbReference type="RuleBase" id="RU000515"/>
    </source>
</evidence>
<comment type="similarity">
    <text evidence="2 14">Belongs to the ALAD family.</text>
</comment>
<dbReference type="InterPro" id="IPR030656">
    <property type="entry name" value="ALAD_AS"/>
</dbReference>
<accession>A0A1Y1CPQ6</accession>
<evidence type="ECO:0000256" key="4">
    <source>
        <dbReference type="ARBA" id="ARBA00020771"/>
    </source>
</evidence>
<comment type="catalytic activity">
    <reaction evidence="8 13">
        <text>2 5-aminolevulinate = porphobilinogen + 2 H2O + H(+)</text>
        <dbReference type="Rhea" id="RHEA:24064"/>
        <dbReference type="ChEBI" id="CHEBI:15377"/>
        <dbReference type="ChEBI" id="CHEBI:15378"/>
        <dbReference type="ChEBI" id="CHEBI:58126"/>
        <dbReference type="ChEBI" id="CHEBI:356416"/>
        <dbReference type="EC" id="4.2.1.24"/>
    </reaction>
</comment>
<evidence type="ECO:0000313" key="16">
    <source>
        <dbReference type="Proteomes" id="UP000218267"/>
    </source>
</evidence>
<evidence type="ECO:0000256" key="1">
    <source>
        <dbReference type="ARBA" id="ARBA00004694"/>
    </source>
</evidence>
<feature type="binding site" evidence="11">
    <location>
        <position position="126"/>
    </location>
    <ligand>
        <name>Zn(2+)</name>
        <dbReference type="ChEBI" id="CHEBI:29105"/>
        <note>catalytic</note>
    </ligand>
</feature>
<name>A0A1Y1CPQ6_9BACT</name>
<feature type="binding site" evidence="10">
    <location>
        <position position="221"/>
    </location>
    <ligand>
        <name>5-aminolevulinate</name>
        <dbReference type="ChEBI" id="CHEBI:356416"/>
        <label>1</label>
    </ligand>
</feature>
<evidence type="ECO:0000313" key="15">
    <source>
        <dbReference type="EMBL" id="BAX82234.1"/>
    </source>
</evidence>
<dbReference type="RefSeq" id="WP_096432355.1">
    <property type="nucleotide sequence ID" value="NZ_AP018042.1"/>
</dbReference>
<dbReference type="Gene3D" id="3.20.20.70">
    <property type="entry name" value="Aldolase class I"/>
    <property type="match status" value="1"/>
</dbReference>
<dbReference type="InterPro" id="IPR013785">
    <property type="entry name" value="Aldolase_TIM"/>
</dbReference>
<evidence type="ECO:0000256" key="14">
    <source>
        <dbReference type="RuleBase" id="RU004161"/>
    </source>
</evidence>
<evidence type="ECO:0000256" key="9">
    <source>
        <dbReference type="PIRSR" id="PIRSR001415-1"/>
    </source>
</evidence>
<dbReference type="PANTHER" id="PTHR11458:SF0">
    <property type="entry name" value="DELTA-AMINOLEVULINIC ACID DEHYDRATASE"/>
    <property type="match status" value="1"/>
</dbReference>
<evidence type="ECO:0000256" key="5">
    <source>
        <dbReference type="ARBA" id="ARBA00023133"/>
    </source>
</evidence>
<keyword evidence="11" id="KW-0479">Metal-binding</keyword>
<dbReference type="UniPathway" id="UPA00251">
    <property type="reaction ID" value="UER00318"/>
</dbReference>
<evidence type="ECO:0000256" key="12">
    <source>
        <dbReference type="PIRSR" id="PIRSR001415-5"/>
    </source>
</evidence>
<keyword evidence="16" id="KW-1185">Reference proteome</keyword>
<comment type="pathway">
    <text evidence="1">Porphyrin-containing compound metabolism; protoporphyrin-IX biosynthesis; coproporphyrinogen-III from 5-aminolevulinate: step 1/4.</text>
</comment>
<feature type="binding site" evidence="10">
    <location>
        <position position="317"/>
    </location>
    <ligand>
        <name>5-aminolevulinate</name>
        <dbReference type="ChEBI" id="CHEBI:356416"/>
        <label>2</label>
    </ligand>
</feature>
<evidence type="ECO:0000256" key="7">
    <source>
        <dbReference type="ARBA" id="ARBA00023244"/>
    </source>
</evidence>
<reference evidence="16" key="2">
    <citation type="journal article" date="2020" name="Antonie Van Leeuwenhoek">
        <title>Labilibaculum antarcticum sp. nov., a novel facultative anaerobic, psychrotorelant bacterium isolated from marine sediment of Antarctica.</title>
        <authorList>
            <person name="Watanabe M."/>
            <person name="Kojima H."/>
            <person name="Fukui M."/>
        </authorList>
    </citation>
    <scope>NUCLEOTIDE SEQUENCE [LARGE SCALE GENOMIC DNA]</scope>
    <source>
        <strain evidence="16">SPP2</strain>
    </source>
</reference>
<dbReference type="PRINTS" id="PR00144">
    <property type="entry name" value="DALDHYDRTASE"/>
</dbReference>
<keyword evidence="5" id="KW-0350">Heme biosynthesis</keyword>
<evidence type="ECO:0000256" key="6">
    <source>
        <dbReference type="ARBA" id="ARBA00023239"/>
    </source>
</evidence>
<dbReference type="SMART" id="SM01004">
    <property type="entry name" value="ALAD"/>
    <property type="match status" value="1"/>
</dbReference>
<dbReference type="EC" id="4.2.1.24" evidence="3 13"/>
<dbReference type="NCBIfam" id="NF006762">
    <property type="entry name" value="PRK09283.1"/>
    <property type="match status" value="1"/>
</dbReference>
<reference evidence="15 16" key="1">
    <citation type="journal article" date="2018" name="Mar. Genomics">
        <title>Complete genome sequence of Marinifilaceae bacterium strain SPP2, isolated from the Antarctic marine sediment.</title>
        <authorList>
            <person name="Watanabe M."/>
            <person name="Kojima H."/>
            <person name="Fukui M."/>
        </authorList>
    </citation>
    <scope>NUCLEOTIDE SEQUENCE [LARGE SCALE GENOMIC DNA]</scope>
    <source>
        <strain evidence="15 16">SPP2</strain>
    </source>
</reference>
<feature type="binding site" evidence="10">
    <location>
        <position position="209"/>
    </location>
    <ligand>
        <name>5-aminolevulinate</name>
        <dbReference type="ChEBI" id="CHEBI:356416"/>
        <label>1</label>
    </ligand>
</feature>
<dbReference type="AlphaFoldDB" id="A0A1Y1CPQ6"/>
<dbReference type="EMBL" id="AP018042">
    <property type="protein sequence ID" value="BAX82234.1"/>
    <property type="molecule type" value="Genomic_DNA"/>
</dbReference>
<organism evidence="15 16">
    <name type="scientific">Labilibaculum antarcticum</name>
    <dbReference type="NCBI Taxonomy" id="1717717"/>
    <lineage>
        <taxon>Bacteria</taxon>
        <taxon>Pseudomonadati</taxon>
        <taxon>Bacteroidota</taxon>
        <taxon>Bacteroidia</taxon>
        <taxon>Marinilabiliales</taxon>
        <taxon>Marinifilaceae</taxon>
        <taxon>Labilibaculum</taxon>
    </lineage>
</organism>
<keyword evidence="11" id="KW-0862">Zinc</keyword>
<dbReference type="PANTHER" id="PTHR11458">
    <property type="entry name" value="DELTA-AMINOLEVULINIC ACID DEHYDRATASE"/>
    <property type="match status" value="1"/>
</dbReference>
<dbReference type="SUPFAM" id="SSF51569">
    <property type="entry name" value="Aldolase"/>
    <property type="match status" value="1"/>
</dbReference>
<dbReference type="CDD" id="cd00384">
    <property type="entry name" value="ALAD_PBGS"/>
    <property type="match status" value="1"/>
</dbReference>
<feature type="active site" description="Schiff-base intermediate with substrate" evidence="9">
    <location>
        <position position="252"/>
    </location>
</feature>
<evidence type="ECO:0000256" key="11">
    <source>
        <dbReference type="PIRSR" id="PIRSR001415-3"/>
    </source>
</evidence>
<dbReference type="Pfam" id="PF00490">
    <property type="entry name" value="ALAD"/>
    <property type="match status" value="1"/>
</dbReference>
<feature type="binding site" evidence="11">
    <location>
        <position position="134"/>
    </location>
    <ligand>
        <name>Zn(2+)</name>
        <dbReference type="ChEBI" id="CHEBI:29105"/>
        <note>catalytic</note>
    </ligand>
</feature>
<dbReference type="FunFam" id="3.20.20.70:FF:000019">
    <property type="entry name" value="Delta-aminolevulinic acid dehydratase"/>
    <property type="match status" value="1"/>
</dbReference>
<dbReference type="GO" id="GO:0006782">
    <property type="term" value="P:protoporphyrinogen IX biosynthetic process"/>
    <property type="evidence" value="ECO:0007669"/>
    <property type="project" value="UniProtKB-UniPathway"/>
</dbReference>
<evidence type="ECO:0000256" key="8">
    <source>
        <dbReference type="ARBA" id="ARBA00047651"/>
    </source>
</evidence>
<evidence type="ECO:0000256" key="2">
    <source>
        <dbReference type="ARBA" id="ARBA00008055"/>
    </source>
</evidence>
<protein>
    <recommendedName>
        <fullName evidence="4 13">Delta-aminolevulinic acid dehydratase</fullName>
        <ecNumber evidence="3 13">4.2.1.24</ecNumber>
    </recommendedName>
</protein>
<dbReference type="InterPro" id="IPR001731">
    <property type="entry name" value="ALAD"/>
</dbReference>
<feature type="active site" description="Schiff-base intermediate with substrate" evidence="9">
    <location>
        <position position="199"/>
    </location>
</feature>
<keyword evidence="7 13" id="KW-0627">Porphyrin biosynthesis</keyword>
<dbReference type="PIRSF" id="PIRSF001415">
    <property type="entry name" value="Porphbilin_synth"/>
    <property type="match status" value="1"/>
</dbReference>
<dbReference type="Proteomes" id="UP000218267">
    <property type="component" value="Chromosome"/>
</dbReference>
<feature type="binding site" evidence="10">
    <location>
        <position position="278"/>
    </location>
    <ligand>
        <name>5-aminolevulinate</name>
        <dbReference type="ChEBI" id="CHEBI:356416"/>
        <label>2</label>
    </ligand>
</feature>
<evidence type="ECO:0000256" key="10">
    <source>
        <dbReference type="PIRSR" id="PIRSR001415-2"/>
    </source>
</evidence>
<feature type="binding site" evidence="11">
    <location>
        <position position="124"/>
    </location>
    <ligand>
        <name>Zn(2+)</name>
        <dbReference type="ChEBI" id="CHEBI:29105"/>
        <note>catalytic</note>
    </ligand>
</feature>
<evidence type="ECO:0000256" key="3">
    <source>
        <dbReference type="ARBA" id="ARBA00012053"/>
    </source>
</evidence>
<dbReference type="PROSITE" id="PS00169">
    <property type="entry name" value="D_ALA_DEHYDRATASE"/>
    <property type="match status" value="1"/>
</dbReference>